<name>A0A1G7SBQ6_9BURK</name>
<evidence type="ECO:0000313" key="2">
    <source>
        <dbReference type="Proteomes" id="UP000199706"/>
    </source>
</evidence>
<sequence>MGRSGTDRPDHDLRDFRRLSLTSCIENRLRIGLTVYPLYRKYSDSAASGVAGATNEAFYRPERYRTDLPHR</sequence>
<dbReference type="EMBL" id="FNCJ01000002">
    <property type="protein sequence ID" value="SDG20477.1"/>
    <property type="molecule type" value="Genomic_DNA"/>
</dbReference>
<dbReference type="AlphaFoldDB" id="A0A1G7SBQ6"/>
<gene>
    <name evidence="1" type="ORF">SAMN05216466_102461</name>
</gene>
<reference evidence="1 2" key="1">
    <citation type="submission" date="2016-10" db="EMBL/GenBank/DDBJ databases">
        <authorList>
            <person name="de Groot N.N."/>
        </authorList>
    </citation>
    <scope>NUCLEOTIDE SEQUENCE [LARGE SCALE GENOMIC DNA]</scope>
    <source>
        <strain evidence="1 2">LMG 2247</strain>
    </source>
</reference>
<accession>A0A1G7SBQ6</accession>
<proteinExistence type="predicted"/>
<dbReference type="Proteomes" id="UP000199706">
    <property type="component" value="Unassembled WGS sequence"/>
</dbReference>
<evidence type="ECO:0000313" key="1">
    <source>
        <dbReference type="EMBL" id="SDG20477.1"/>
    </source>
</evidence>
<organism evidence="1 2">
    <name type="scientific">Paraburkholderia phenazinium</name>
    <dbReference type="NCBI Taxonomy" id="60549"/>
    <lineage>
        <taxon>Bacteria</taxon>
        <taxon>Pseudomonadati</taxon>
        <taxon>Pseudomonadota</taxon>
        <taxon>Betaproteobacteria</taxon>
        <taxon>Burkholderiales</taxon>
        <taxon>Burkholderiaceae</taxon>
        <taxon>Paraburkholderia</taxon>
    </lineage>
</organism>
<protein>
    <submittedName>
        <fullName evidence="1">Uncharacterized protein</fullName>
    </submittedName>
</protein>